<dbReference type="Gene3D" id="3.20.20.70">
    <property type="entry name" value="Aldolase class I"/>
    <property type="match status" value="1"/>
</dbReference>
<dbReference type="Pfam" id="PF06968">
    <property type="entry name" value="BATS"/>
    <property type="match status" value="1"/>
</dbReference>
<dbReference type="InterPro" id="IPR007197">
    <property type="entry name" value="rSAM"/>
</dbReference>
<reference evidence="9 10" key="1">
    <citation type="submission" date="2017-04" db="EMBL/GenBank/DDBJ databases">
        <authorList>
            <person name="Afonso C.L."/>
            <person name="Miller P.J."/>
            <person name="Scott M.A."/>
            <person name="Spackman E."/>
            <person name="Goraichik I."/>
            <person name="Dimitrov K.M."/>
            <person name="Suarez D.L."/>
            <person name="Swayne D.E."/>
        </authorList>
    </citation>
    <scope>NUCLEOTIDE SEQUENCE [LARGE SCALE GENOMIC DNA]</scope>
    <source>
        <strain evidence="9 10">ToBE</strain>
    </source>
</reference>
<evidence type="ECO:0000256" key="4">
    <source>
        <dbReference type="ARBA" id="ARBA00022723"/>
    </source>
</evidence>
<evidence type="ECO:0000256" key="6">
    <source>
        <dbReference type="ARBA" id="ARBA00023014"/>
    </source>
</evidence>
<dbReference type="InterPro" id="IPR013785">
    <property type="entry name" value="Aldolase_TIM"/>
</dbReference>
<evidence type="ECO:0000256" key="1">
    <source>
        <dbReference type="ARBA" id="ARBA00001966"/>
    </source>
</evidence>
<dbReference type="SUPFAM" id="SSF102114">
    <property type="entry name" value="Radical SAM enzymes"/>
    <property type="match status" value="1"/>
</dbReference>
<dbReference type="GO" id="GO:0044272">
    <property type="term" value="P:sulfur compound biosynthetic process"/>
    <property type="evidence" value="ECO:0007669"/>
    <property type="project" value="UniProtKB-ARBA"/>
</dbReference>
<dbReference type="PANTHER" id="PTHR43288:SF2">
    <property type="entry name" value="RADICAL SAM CORE DOMAIN-CONTAINING PROTEIN"/>
    <property type="match status" value="1"/>
</dbReference>
<evidence type="ECO:0000313" key="10">
    <source>
        <dbReference type="Proteomes" id="UP000192569"/>
    </source>
</evidence>
<dbReference type="InterPro" id="IPR006638">
    <property type="entry name" value="Elp3/MiaA/NifB-like_rSAM"/>
</dbReference>
<accession>A0A1W1VYG7</accession>
<organism evidence="9 10">
    <name type="scientific">Thermanaeromonas toyohensis ToBE</name>
    <dbReference type="NCBI Taxonomy" id="698762"/>
    <lineage>
        <taxon>Bacteria</taxon>
        <taxon>Bacillati</taxon>
        <taxon>Bacillota</taxon>
        <taxon>Clostridia</taxon>
        <taxon>Neomoorellales</taxon>
        <taxon>Neomoorellaceae</taxon>
        <taxon>Thermanaeromonas</taxon>
    </lineage>
</organism>
<dbReference type="PROSITE" id="PS51918">
    <property type="entry name" value="RADICAL_SAM"/>
    <property type="match status" value="1"/>
</dbReference>
<keyword evidence="2" id="KW-0004">4Fe-4S</keyword>
<evidence type="ECO:0000256" key="5">
    <source>
        <dbReference type="ARBA" id="ARBA00023004"/>
    </source>
</evidence>
<dbReference type="Pfam" id="PF04055">
    <property type="entry name" value="Radical_SAM"/>
    <property type="match status" value="1"/>
</dbReference>
<dbReference type="GO" id="GO:0051539">
    <property type="term" value="F:4 iron, 4 sulfur cluster binding"/>
    <property type="evidence" value="ECO:0007669"/>
    <property type="project" value="UniProtKB-KW"/>
</dbReference>
<dbReference type="RefSeq" id="WP_084665846.1">
    <property type="nucleotide sequence ID" value="NZ_LT838272.1"/>
</dbReference>
<dbReference type="InterPro" id="IPR010722">
    <property type="entry name" value="BATS_dom"/>
</dbReference>
<proteinExistence type="predicted"/>
<dbReference type="InterPro" id="IPR058240">
    <property type="entry name" value="rSAM_sf"/>
</dbReference>
<dbReference type="STRING" id="698762.SAMN00808754_2299"/>
<evidence type="ECO:0000256" key="3">
    <source>
        <dbReference type="ARBA" id="ARBA00022691"/>
    </source>
</evidence>
<dbReference type="SFLD" id="SFLDG01113">
    <property type="entry name" value="Uncharacterised_Radical_SAM_Su"/>
    <property type="match status" value="1"/>
</dbReference>
<comment type="cofactor">
    <cofactor evidence="1">
        <name>[4Fe-4S] cluster</name>
        <dbReference type="ChEBI" id="CHEBI:49883"/>
    </cofactor>
</comment>
<dbReference type="SMART" id="SM00729">
    <property type="entry name" value="Elp3"/>
    <property type="match status" value="1"/>
</dbReference>
<feature type="domain" description="Radical SAM core" evidence="8">
    <location>
        <begin position="51"/>
        <end position="275"/>
    </location>
</feature>
<evidence type="ECO:0000256" key="2">
    <source>
        <dbReference type="ARBA" id="ARBA00022485"/>
    </source>
</evidence>
<dbReference type="SFLD" id="SFLDS00029">
    <property type="entry name" value="Radical_SAM"/>
    <property type="match status" value="1"/>
</dbReference>
<dbReference type="OrthoDB" id="5420460at2"/>
<dbReference type="AlphaFoldDB" id="A0A1W1VYG7"/>
<keyword evidence="4" id="KW-0479">Metal-binding</keyword>
<sequence>MGSELRQLLAELIYLPLKEILAAAWRVRETNFPPELVVAVPGAKYFDNGFFRNNRYMFPAISLTGTKCELQCLHCRGKILEDMYHVSSPGELVELGERLTERGCMGLLVSGGSDLGGRVPLTAFLEAFSKLKDMGLTVVVHTGFVDPATAAALKSSGIDRVLVDIIGDDETARSVCGVAQGAAPYWNTLDVLLEQGLKVIPHVILGLYFGRLKGELEAVCGVLNRGLKDLVFVVLKPLPGTPMEEVTPPEPASAIKVVAAARITAPEANLRLGCARPGGLYAERVETYALLAGVNAVAYPSAPVLRLAERRGLKVVYRDICCCLA</sequence>
<dbReference type="PANTHER" id="PTHR43288">
    <property type="entry name" value="BIOTIN SYNTHASE-RELATED PROTEIN, RADICAL SAM SUPERFAMILY"/>
    <property type="match status" value="1"/>
</dbReference>
<dbReference type="GO" id="GO:0046872">
    <property type="term" value="F:metal ion binding"/>
    <property type="evidence" value="ECO:0007669"/>
    <property type="project" value="UniProtKB-KW"/>
</dbReference>
<keyword evidence="5" id="KW-0408">Iron</keyword>
<evidence type="ECO:0000313" key="9">
    <source>
        <dbReference type="EMBL" id="SMB98376.1"/>
    </source>
</evidence>
<evidence type="ECO:0000259" key="8">
    <source>
        <dbReference type="PROSITE" id="PS51918"/>
    </source>
</evidence>
<dbReference type="EMBL" id="LT838272">
    <property type="protein sequence ID" value="SMB98376.1"/>
    <property type="molecule type" value="Genomic_DNA"/>
</dbReference>
<dbReference type="GO" id="GO:0042364">
    <property type="term" value="P:water-soluble vitamin biosynthetic process"/>
    <property type="evidence" value="ECO:0007669"/>
    <property type="project" value="UniProtKB-ARBA"/>
</dbReference>
<comment type="cofactor">
    <cofactor evidence="7">
        <name>[2Fe-2S] cluster</name>
        <dbReference type="ChEBI" id="CHEBI:190135"/>
    </cofactor>
</comment>
<keyword evidence="3" id="KW-0949">S-adenosyl-L-methionine</keyword>
<dbReference type="CDD" id="cd01335">
    <property type="entry name" value="Radical_SAM"/>
    <property type="match status" value="1"/>
</dbReference>
<keyword evidence="10" id="KW-1185">Reference proteome</keyword>
<evidence type="ECO:0000256" key="7">
    <source>
        <dbReference type="ARBA" id="ARBA00034078"/>
    </source>
</evidence>
<protein>
    <recommendedName>
        <fullName evidence="8">Radical SAM core domain-containing protein</fullName>
    </recommendedName>
</protein>
<name>A0A1W1VYG7_9FIRM</name>
<keyword evidence="6" id="KW-0411">Iron-sulfur</keyword>
<gene>
    <name evidence="9" type="ORF">SAMN00808754_2299</name>
</gene>
<dbReference type="GO" id="GO:0003824">
    <property type="term" value="F:catalytic activity"/>
    <property type="evidence" value="ECO:0007669"/>
    <property type="project" value="InterPro"/>
</dbReference>
<dbReference type="Proteomes" id="UP000192569">
    <property type="component" value="Chromosome I"/>
</dbReference>